<name>A0A645H5D4_9ZZZZ</name>
<gene>
    <name evidence="1" type="ORF">SDC9_181041</name>
</gene>
<reference evidence="1" key="1">
    <citation type="submission" date="2019-08" db="EMBL/GenBank/DDBJ databases">
        <authorList>
            <person name="Kucharzyk K."/>
            <person name="Murdoch R.W."/>
            <person name="Higgins S."/>
            <person name="Loffler F."/>
        </authorList>
    </citation>
    <scope>NUCLEOTIDE SEQUENCE</scope>
</reference>
<accession>A0A645H5D4</accession>
<evidence type="ECO:0000313" key="1">
    <source>
        <dbReference type="EMBL" id="MPN33552.1"/>
    </source>
</evidence>
<comment type="caution">
    <text evidence="1">The sequence shown here is derived from an EMBL/GenBank/DDBJ whole genome shotgun (WGS) entry which is preliminary data.</text>
</comment>
<protein>
    <submittedName>
        <fullName evidence="1">Uncharacterized protein</fullName>
    </submittedName>
</protein>
<dbReference type="AlphaFoldDB" id="A0A645H5D4"/>
<organism evidence="1">
    <name type="scientific">bioreactor metagenome</name>
    <dbReference type="NCBI Taxonomy" id="1076179"/>
    <lineage>
        <taxon>unclassified sequences</taxon>
        <taxon>metagenomes</taxon>
        <taxon>ecological metagenomes</taxon>
    </lineage>
</organism>
<sequence>MPRQVRRVDGAFSGTAEAVGNTIRLFQIGMVVIGFLVAHLESDGPHATDPEIGHLHFGDPIAPSLVGFRRQPDNKRSPIVSPFERGCERVFAVNCQTSKTFFVEFDEGSGFAVDVATVLLELECLVNCEIFAQVDPADVAEIGGVHTEVLAGQCQIPLLGVGDVHGSRHAKPGLAG</sequence>
<proteinExistence type="predicted"/>
<dbReference type="EMBL" id="VSSQ01086115">
    <property type="protein sequence ID" value="MPN33552.1"/>
    <property type="molecule type" value="Genomic_DNA"/>
</dbReference>